<feature type="domain" description="Terpene synthase metal-binding" evidence="8">
    <location>
        <begin position="278"/>
        <end position="517"/>
    </location>
</feature>
<sequence length="572" mass="65815">MFTQTSLSSSAPALSTQNAKPEIVRRSAGFHPSIWGDQFLSYASNPVVENEEEKREHDLLKGKLKEKLMTAAENKSLIEDKETLDLIDLIQRLCVSYHFEKEISRILEQIMQLVTHNDHDHNHDDGDLYTTSLRFRLLRQNGYRIPCGVFNKFKDSEGNFKESLICDVKGMLSLYEAAHLRIQGEDILDEALSFTSTQLGAAKTTITTTNPSLAAQVAHALKQPIRKGLPRLQARRFMPVYEADPCHDKTLLTFAKLDFNMLQRLHQKEVGEITKWWKDIDFSNKMPFARDRVVECYFWTLGVYFEPKYTLGRKIFNKVIAMTSVLDDIYDVYGTLDELEIFTEAILRWDINTISQLPSYMQIYYQAFIDVYSEMEAQMEVEDKLYCVPYAKEVMKKLVRAYHQESKWFHANYVPPMEEYMSVALVSSGYEVLAATSFVGMGDVVTKDSFEWLFNYPKIITASLIMGRLMNDIVGHKFEQKRGHVASAVECYVKQYGGTEEEAVEEFRKQITNAWKDINEECLCPTAVPMPLLTRVLNLARVLEVIYNIDDCYTNSKLIVKDIASLLINPVP</sequence>
<reference evidence="9" key="1">
    <citation type="journal article" date="2008" name="Plant Mol. Biol.">
        <title>Transcriptome analysis approaches for the isolation of trichome-specific genes from the medicinal plant Cistus creticus subsp. creticus.</title>
        <authorList>
            <person name="Falara V."/>
            <person name="Fotopoulos V."/>
            <person name="Margaritis T."/>
            <person name="Anastasaki T."/>
            <person name="Pateraki I."/>
            <person name="Bosabalidis A.M."/>
            <person name="Kafetzopoulos D."/>
            <person name="Demetzos C."/>
            <person name="Pichersky E."/>
            <person name="Kanellis A.K."/>
        </authorList>
    </citation>
    <scope>NUCLEOTIDE SEQUENCE</scope>
</reference>
<evidence type="ECO:0000313" key="9">
    <source>
        <dbReference type="EMBL" id="ACF94469.1"/>
    </source>
</evidence>
<feature type="domain" description="Terpene synthase N-terminal" evidence="7">
    <location>
        <begin position="34"/>
        <end position="221"/>
    </location>
</feature>
<dbReference type="SUPFAM" id="SSF48239">
    <property type="entry name" value="Terpenoid cyclases/Protein prenyltransferases"/>
    <property type="match status" value="1"/>
</dbReference>
<dbReference type="Pfam" id="PF03936">
    <property type="entry name" value="Terpene_synth_C"/>
    <property type="match status" value="1"/>
</dbReference>
<dbReference type="EC" id="4.2.3.13" evidence="3"/>
<keyword evidence="5" id="KW-0460">Magnesium</keyword>
<dbReference type="InterPro" id="IPR044814">
    <property type="entry name" value="Terpene_cyclase_plant_C1"/>
</dbReference>
<dbReference type="SUPFAM" id="SSF48576">
    <property type="entry name" value="Terpenoid synthases"/>
    <property type="match status" value="1"/>
</dbReference>
<dbReference type="GO" id="GO:0016102">
    <property type="term" value="P:diterpenoid biosynthetic process"/>
    <property type="evidence" value="ECO:0007669"/>
    <property type="project" value="InterPro"/>
</dbReference>
<dbReference type="InterPro" id="IPR008949">
    <property type="entry name" value="Isoprenoid_synthase_dom_sf"/>
</dbReference>
<accession>B4YYR2</accession>
<dbReference type="Pfam" id="PF01397">
    <property type="entry name" value="Terpene_synth"/>
    <property type="match status" value="1"/>
</dbReference>
<dbReference type="InterPro" id="IPR008930">
    <property type="entry name" value="Terpenoid_cyclase/PrenylTrfase"/>
</dbReference>
<dbReference type="PANTHER" id="PTHR31225">
    <property type="entry name" value="OS04G0344100 PROTEIN-RELATED"/>
    <property type="match status" value="1"/>
</dbReference>
<dbReference type="InterPro" id="IPR036965">
    <property type="entry name" value="Terpene_synth_N_sf"/>
</dbReference>
<evidence type="ECO:0000256" key="1">
    <source>
        <dbReference type="ARBA" id="ARBA00001946"/>
    </source>
</evidence>
<evidence type="ECO:0000259" key="7">
    <source>
        <dbReference type="Pfam" id="PF01397"/>
    </source>
</evidence>
<dbReference type="Gene3D" id="1.50.10.130">
    <property type="entry name" value="Terpene synthase, N-terminal domain"/>
    <property type="match status" value="1"/>
</dbReference>
<evidence type="ECO:0000256" key="4">
    <source>
        <dbReference type="ARBA" id="ARBA00022723"/>
    </source>
</evidence>
<dbReference type="InterPro" id="IPR034741">
    <property type="entry name" value="Terpene_cyclase-like_1_C"/>
</dbReference>
<dbReference type="EMBL" id="EU726270">
    <property type="protein sequence ID" value="ACF94469.1"/>
    <property type="molecule type" value="mRNA"/>
</dbReference>
<dbReference type="InterPro" id="IPR001906">
    <property type="entry name" value="Terpene_synth_N"/>
</dbReference>
<dbReference type="InterPro" id="IPR050148">
    <property type="entry name" value="Terpene_synthase-like"/>
</dbReference>
<dbReference type="CDD" id="cd00684">
    <property type="entry name" value="Terpene_cyclase_plant_C1"/>
    <property type="match status" value="1"/>
</dbReference>
<evidence type="ECO:0000256" key="6">
    <source>
        <dbReference type="ARBA" id="ARBA00023239"/>
    </source>
</evidence>
<dbReference type="SFLD" id="SFLDG01019">
    <property type="entry name" value="Terpene_Cyclase_Like_1_C_Termi"/>
    <property type="match status" value="1"/>
</dbReference>
<name>B4YYR2_CISCR</name>
<evidence type="ECO:0000256" key="2">
    <source>
        <dbReference type="ARBA" id="ARBA00002383"/>
    </source>
</evidence>
<dbReference type="SFLD" id="SFLDS00005">
    <property type="entry name" value="Isoprenoid_Synthase_Type_I"/>
    <property type="match status" value="1"/>
</dbReference>
<dbReference type="GO" id="GO:0047461">
    <property type="term" value="F:(+)-delta-cadinene synthase activity"/>
    <property type="evidence" value="ECO:0007669"/>
    <property type="project" value="UniProtKB-EC"/>
</dbReference>
<dbReference type="Gene3D" id="1.10.600.10">
    <property type="entry name" value="Farnesyl Diphosphate Synthase"/>
    <property type="match status" value="1"/>
</dbReference>
<dbReference type="BioCyc" id="MetaCyc:MONOMER-14864"/>
<keyword evidence="4" id="KW-0479">Metal-binding</keyword>
<keyword evidence="6" id="KW-0456">Lyase</keyword>
<protein>
    <recommendedName>
        <fullName evidence="3">(+)-delta-cadinene synthase</fullName>
        <ecNumber evidence="3">4.2.3.13</ecNumber>
    </recommendedName>
</protein>
<evidence type="ECO:0000256" key="5">
    <source>
        <dbReference type="ARBA" id="ARBA00022842"/>
    </source>
</evidence>
<comment type="cofactor">
    <cofactor evidence="1">
        <name>Mg(2+)</name>
        <dbReference type="ChEBI" id="CHEBI:18420"/>
    </cofactor>
</comment>
<dbReference type="AlphaFoldDB" id="B4YYR2"/>
<organism evidence="9">
    <name type="scientific">Cistus creticus subsp. creticus</name>
    <name type="common">Rock rose</name>
    <dbReference type="NCBI Taxonomy" id="483148"/>
    <lineage>
        <taxon>Eukaryota</taxon>
        <taxon>Viridiplantae</taxon>
        <taxon>Streptophyta</taxon>
        <taxon>Embryophyta</taxon>
        <taxon>Tracheophyta</taxon>
        <taxon>Spermatophyta</taxon>
        <taxon>Magnoliopsida</taxon>
        <taxon>eudicotyledons</taxon>
        <taxon>Gunneridae</taxon>
        <taxon>Pentapetalae</taxon>
        <taxon>rosids</taxon>
        <taxon>malvids</taxon>
        <taxon>Malvales</taxon>
        <taxon>Cistaceae</taxon>
        <taxon>Cistus</taxon>
    </lineage>
</organism>
<dbReference type="PANTHER" id="PTHR31225:SF221">
    <property type="entry name" value="(-)-GERMACRENE D SYNTHASE"/>
    <property type="match status" value="1"/>
</dbReference>
<dbReference type="FunFam" id="1.50.10.130:FF:000001">
    <property type="entry name" value="Isoprene synthase, chloroplastic"/>
    <property type="match status" value="1"/>
</dbReference>
<dbReference type="FunFam" id="1.10.600.10:FF:000007">
    <property type="entry name" value="Isoprene synthase, chloroplastic"/>
    <property type="match status" value="1"/>
</dbReference>
<dbReference type="InterPro" id="IPR005630">
    <property type="entry name" value="Terpene_synthase_metal-bd"/>
</dbReference>
<comment type="function">
    <text evidence="2">Responsible for the cyclization of trans,trans-farnesyl diphosphate (FPP) to (+)-delta cadinene.</text>
</comment>
<evidence type="ECO:0000259" key="8">
    <source>
        <dbReference type="Pfam" id="PF03936"/>
    </source>
</evidence>
<dbReference type="GO" id="GO:0000287">
    <property type="term" value="F:magnesium ion binding"/>
    <property type="evidence" value="ECO:0007669"/>
    <property type="project" value="InterPro"/>
</dbReference>
<proteinExistence type="evidence at transcript level"/>
<evidence type="ECO:0000256" key="3">
    <source>
        <dbReference type="ARBA" id="ARBA00013103"/>
    </source>
</evidence>